<dbReference type="InterPro" id="IPR024674">
    <property type="entry name" value="HpaB/PvcC/4-BUDH_N"/>
</dbReference>
<dbReference type="Gene3D" id="1.10.3140.10">
    <property type="entry name" value="4-hydroxybutyryl-coa dehydratase, domain 1"/>
    <property type="match status" value="1"/>
</dbReference>
<evidence type="ECO:0000256" key="4">
    <source>
        <dbReference type="PIRSR" id="PIRSR000331-2"/>
    </source>
</evidence>
<dbReference type="AlphaFoldDB" id="A0A1G9WXA3"/>
<dbReference type="OrthoDB" id="9785230at2"/>
<evidence type="ECO:0000256" key="1">
    <source>
        <dbReference type="ARBA" id="ARBA00022630"/>
    </source>
</evidence>
<dbReference type="InterPro" id="IPR004925">
    <property type="entry name" value="HpaB/PvcC/4-BUDH"/>
</dbReference>
<dbReference type="RefSeq" id="WP_091650569.1">
    <property type="nucleotide sequence ID" value="NZ_FNHQ01000016.1"/>
</dbReference>
<dbReference type="InterPro" id="IPR024719">
    <property type="entry name" value="HpaB/PvcC/4-BUDH_C"/>
</dbReference>
<dbReference type="Gene3D" id="1.20.140.10">
    <property type="entry name" value="Butyryl-CoA Dehydrogenase, subunit A, domain 3"/>
    <property type="match status" value="1"/>
</dbReference>
<dbReference type="PIRSF" id="PIRSF000331">
    <property type="entry name" value="HpaA_HpaB"/>
    <property type="match status" value="1"/>
</dbReference>
<keyword evidence="8" id="KW-1185">Reference proteome</keyword>
<dbReference type="Proteomes" id="UP000199309">
    <property type="component" value="Unassembled WGS sequence"/>
</dbReference>
<reference evidence="7 8" key="1">
    <citation type="submission" date="2016-10" db="EMBL/GenBank/DDBJ databases">
        <authorList>
            <person name="de Groot N.N."/>
        </authorList>
    </citation>
    <scope>NUCLEOTIDE SEQUENCE [LARGE SCALE GENOMIC DNA]</scope>
    <source>
        <strain evidence="7 8">DSM 16981</strain>
    </source>
</reference>
<dbReference type="STRING" id="349095.SAMN05660299_01693"/>
<evidence type="ECO:0000313" key="7">
    <source>
        <dbReference type="EMBL" id="SDM88715.1"/>
    </source>
</evidence>
<keyword evidence="3" id="KW-0560">Oxidoreductase</keyword>
<keyword evidence="1" id="KW-0285">Flavoprotein</keyword>
<dbReference type="EMBL" id="FNHQ01000016">
    <property type="protein sequence ID" value="SDM88715.1"/>
    <property type="molecule type" value="Genomic_DNA"/>
</dbReference>
<gene>
    <name evidence="7" type="ORF">SAMN05660299_01693</name>
</gene>
<name>A0A1G9WXA3_9FIRM</name>
<dbReference type="Pfam" id="PF11794">
    <property type="entry name" value="HpaB_N"/>
    <property type="match status" value="1"/>
</dbReference>
<dbReference type="InterPro" id="IPR036250">
    <property type="entry name" value="AcylCo_DH-like_C"/>
</dbReference>
<dbReference type="GO" id="GO:0016627">
    <property type="term" value="F:oxidoreductase activity, acting on the CH-CH group of donors"/>
    <property type="evidence" value="ECO:0007669"/>
    <property type="project" value="InterPro"/>
</dbReference>
<dbReference type="InterPro" id="IPR046373">
    <property type="entry name" value="Acyl-CoA_Oxase/DH_mid-dom_sf"/>
</dbReference>
<dbReference type="Pfam" id="PF03241">
    <property type="entry name" value="HpaB"/>
    <property type="match status" value="1"/>
</dbReference>
<evidence type="ECO:0000256" key="3">
    <source>
        <dbReference type="ARBA" id="ARBA00023002"/>
    </source>
</evidence>
<dbReference type="GO" id="GO:0016853">
    <property type="term" value="F:isomerase activity"/>
    <property type="evidence" value="ECO:0007669"/>
    <property type="project" value="UniProtKB-KW"/>
</dbReference>
<dbReference type="SUPFAM" id="SSF47203">
    <property type="entry name" value="Acyl-CoA dehydrogenase C-terminal domain-like"/>
    <property type="match status" value="1"/>
</dbReference>
<proteinExistence type="predicted"/>
<dbReference type="InterPro" id="IPR009100">
    <property type="entry name" value="AcylCoA_DH/oxidase_NM_dom_sf"/>
</dbReference>
<keyword evidence="2 4" id="KW-0274">FAD</keyword>
<feature type="domain" description="HpaB/PvcC/4-BUDH C-terminal" evidence="5">
    <location>
        <begin position="281"/>
        <end position="474"/>
    </location>
</feature>
<evidence type="ECO:0000259" key="6">
    <source>
        <dbReference type="Pfam" id="PF11794"/>
    </source>
</evidence>
<keyword evidence="7" id="KW-0413">Isomerase</keyword>
<accession>A0A1G9WXA3</accession>
<dbReference type="Gene3D" id="2.40.110.10">
    <property type="entry name" value="Butyryl-CoA Dehydrogenase, subunit A, domain 2"/>
    <property type="match status" value="1"/>
</dbReference>
<evidence type="ECO:0000313" key="8">
    <source>
        <dbReference type="Proteomes" id="UP000199309"/>
    </source>
</evidence>
<feature type="binding site" evidence="4">
    <location>
        <position position="189"/>
    </location>
    <ligand>
        <name>FAD</name>
        <dbReference type="ChEBI" id="CHEBI:57692"/>
    </ligand>
</feature>
<dbReference type="SUPFAM" id="SSF56645">
    <property type="entry name" value="Acyl-CoA dehydrogenase NM domain-like"/>
    <property type="match status" value="1"/>
</dbReference>
<sequence length="479" mass="53811">MMNKEQYMASLQKLHPIIYCNGKRIENVVEDPMTRPHVNSAAMTYELACDPAYENLMTATSSLTGKKINRFTHLHQSAEDLVKKVKMLRMIAQKTGTCFQRCVGLDAMNATYIVTHKIDRECGTNYHERFTNFMKYVQENDFMVAGSMTDPKGDRSKKPGDQVDPDLYVHIVEKKKDGIIVRGAKAHQTGMVNSHMMLILPTTNLGKNDKDYAVACAIPVDAEGVTHIFGRQTNDTRRLEGDIDTGNSEYAIVGGETLTVMDNVFVPWEHVFMCGEYQYAQEYVEKFASYHRQNYGGCKVGVADVIIGATATMAEYNGCPKASHIKDKIIEMIHMQETMYNCSLGCSYEGTKTEAGTYYVNTLLANTVKLNCTRYMYEISRLAHDIAGGFIATLPYEKDLKNRITGPLIKKYFAANPNVTTENRIRMARLLENMTGGTALAESMHGAGSPQAMRIMLYRETNIEGKKKMAKQLAKIKED</sequence>
<evidence type="ECO:0000256" key="2">
    <source>
        <dbReference type="ARBA" id="ARBA00022827"/>
    </source>
</evidence>
<dbReference type="PANTHER" id="PTHR36117:SF3">
    <property type="entry name" value="4-HYDROXYPHENYLACETATE 3-MONOOXYGENASE-RELATED"/>
    <property type="match status" value="1"/>
</dbReference>
<feature type="domain" description="HpaB/PvcC/4-BUDH N-terminal" evidence="6">
    <location>
        <begin position="4"/>
        <end position="273"/>
    </location>
</feature>
<evidence type="ECO:0000259" key="5">
    <source>
        <dbReference type="Pfam" id="PF03241"/>
    </source>
</evidence>
<protein>
    <submittedName>
        <fullName evidence="7">Vinylacetyl-CoA delta-isomerase</fullName>
    </submittedName>
</protein>
<dbReference type="PANTHER" id="PTHR36117">
    <property type="entry name" value="4-HYDROXYPHENYLACETATE 3-MONOOXYGENASE-RELATED"/>
    <property type="match status" value="1"/>
</dbReference>
<organism evidence="7 8">
    <name type="scientific">Megasphaera paucivorans</name>
    <dbReference type="NCBI Taxonomy" id="349095"/>
    <lineage>
        <taxon>Bacteria</taxon>
        <taxon>Bacillati</taxon>
        <taxon>Bacillota</taxon>
        <taxon>Negativicutes</taxon>
        <taxon>Veillonellales</taxon>
        <taxon>Veillonellaceae</taxon>
        <taxon>Megasphaera</taxon>
    </lineage>
</organism>